<dbReference type="Proteomes" id="UP000277579">
    <property type="component" value="Unassembled WGS sequence"/>
</dbReference>
<feature type="chain" id="PRO_5019832659" evidence="1">
    <location>
        <begin position="21"/>
        <end position="241"/>
    </location>
</feature>
<feature type="signal peptide" evidence="1">
    <location>
        <begin position="1"/>
        <end position="20"/>
    </location>
</feature>
<keyword evidence="1" id="KW-0732">Signal</keyword>
<dbReference type="AlphaFoldDB" id="A0A495MQP6"/>
<keyword evidence="3" id="KW-1185">Reference proteome</keyword>
<evidence type="ECO:0000313" key="2">
    <source>
        <dbReference type="EMBL" id="RKS26629.1"/>
    </source>
</evidence>
<protein>
    <submittedName>
        <fullName evidence="2">Uncharacterized protein</fullName>
    </submittedName>
</protein>
<dbReference type="RefSeq" id="WP_121375935.1">
    <property type="nucleotide sequence ID" value="NZ_RBLC01000001.1"/>
</dbReference>
<name>A0A495MQP6_9FLAO</name>
<proteinExistence type="predicted"/>
<dbReference type="EMBL" id="RBLC01000001">
    <property type="protein sequence ID" value="RKS26629.1"/>
    <property type="molecule type" value="Genomic_DNA"/>
</dbReference>
<evidence type="ECO:0000256" key="1">
    <source>
        <dbReference type="SAM" id="SignalP"/>
    </source>
</evidence>
<dbReference type="PROSITE" id="PS51257">
    <property type="entry name" value="PROKAR_LIPOPROTEIN"/>
    <property type="match status" value="1"/>
</dbReference>
<accession>A0A495MQP6</accession>
<sequence>MKKLLSLSLFLSLTFLSCSTDEDLENIELQSETSTSLSLKENPHNWNPANTANSYDAAGSLYRKILEEYYDNAPTSTTPSQIISDVETIANSFSEFTPMKNNIYMPLAYSNINWILNTSDSYHIAITNNTVLSMAAKNQLEILAANLTLLIDAEASAKNIHDHIVGFEATIVSSQALTANDKKAILTSTSIARHANYLRRKGRRWDIHHGITGCIQGDTESMAKAVTTAASVNAVGNSVAE</sequence>
<gene>
    <name evidence="2" type="ORF">CLV94_1694</name>
</gene>
<organism evidence="2 3">
    <name type="scientific">Flavobacterium endophyticum</name>
    <dbReference type="NCBI Taxonomy" id="1540163"/>
    <lineage>
        <taxon>Bacteria</taxon>
        <taxon>Pseudomonadati</taxon>
        <taxon>Bacteroidota</taxon>
        <taxon>Flavobacteriia</taxon>
        <taxon>Flavobacteriales</taxon>
        <taxon>Flavobacteriaceae</taxon>
        <taxon>Flavobacterium</taxon>
    </lineage>
</organism>
<comment type="caution">
    <text evidence="2">The sequence shown here is derived from an EMBL/GenBank/DDBJ whole genome shotgun (WGS) entry which is preliminary data.</text>
</comment>
<dbReference type="OrthoDB" id="646079at2"/>
<reference evidence="2 3" key="1">
    <citation type="submission" date="2018-10" db="EMBL/GenBank/DDBJ databases">
        <title>Genomic Encyclopedia of Archaeal and Bacterial Type Strains, Phase II (KMG-II): from individual species to whole genera.</title>
        <authorList>
            <person name="Goeker M."/>
        </authorList>
    </citation>
    <scope>NUCLEOTIDE SEQUENCE [LARGE SCALE GENOMIC DNA]</scope>
    <source>
        <strain evidence="2 3">DSM 29537</strain>
    </source>
</reference>
<evidence type="ECO:0000313" key="3">
    <source>
        <dbReference type="Proteomes" id="UP000277579"/>
    </source>
</evidence>